<reference evidence="2 3" key="1">
    <citation type="submission" date="2012-03" db="EMBL/GenBank/DDBJ databases">
        <authorList>
            <person name="Durkin A.S."/>
            <person name="McCorrison J."/>
            <person name="Torralba M."/>
            <person name="Gillis M."/>
            <person name="Methe B."/>
            <person name="Sutton G."/>
            <person name="Nelson K.E."/>
        </authorList>
    </citation>
    <scope>NUCLEOTIDE SEQUENCE [LARGE SCALE GENOMIC DNA]</scope>
    <source>
        <strain evidence="2 3">F0468</strain>
    </source>
</reference>
<feature type="transmembrane region" description="Helical" evidence="1">
    <location>
        <begin position="239"/>
        <end position="261"/>
    </location>
</feature>
<gene>
    <name evidence="2" type="ORF">HMPREF9970_0144</name>
</gene>
<dbReference type="RefSeq" id="WP_008754804.1">
    <property type="nucleotide sequence ID" value="NZ_AJGH01000111.1"/>
</dbReference>
<dbReference type="Proteomes" id="UP000005039">
    <property type="component" value="Unassembled WGS sequence"/>
</dbReference>
<accession>I0R5B9</accession>
<name>I0R5B9_9FIRM</name>
<protein>
    <submittedName>
        <fullName evidence="2">Uncharacterized protein</fullName>
    </submittedName>
</protein>
<feature type="transmembrane region" description="Helical" evidence="1">
    <location>
        <begin position="390"/>
        <end position="414"/>
    </location>
</feature>
<feature type="transmembrane region" description="Helical" evidence="1">
    <location>
        <begin position="472"/>
        <end position="489"/>
    </location>
</feature>
<dbReference type="PATRIC" id="fig|1095750.3.peg.2322"/>
<keyword evidence="1" id="KW-0472">Membrane</keyword>
<keyword evidence="3" id="KW-1185">Reference proteome</keyword>
<evidence type="ECO:0000313" key="3">
    <source>
        <dbReference type="Proteomes" id="UP000005039"/>
    </source>
</evidence>
<sequence>MATLKLSRIKLCNFMNLNNTEWVGIRQINTIVGKNEESKRKLLSLFESINLFSSLSDKKIIFSLEKNIREVELILEFELDKAFQRETRVLLNDKDFKTKDKLVISKTKTGYFYLDVLETCVEDTLSDLQRKKMICLFKKSIPKFEEIKSYKFDKNKHSSNNKNKVILCNNLEKYCIETNKSVEQYCKENFGNSIVIHLTIPPFIVSNSQTDISVVNMDKRFVEVKMQKNTDCFERQLKIMGIGMILSLIIAIFWFARLYYVNKNDSLLDSVYNTFIKWGKDVLIVFMIFVFLTIIFSVISKKSKYHEDIMGFMLSLVMAGASFIFVMVPVALIVINLSFTILLVYAVFFILYVPISQLLLSSLSFVIDFITQNTSEINFEIEDIISKNEFFPYMITLVSASIMPYMIGISRLLVKKLFGLANKPLVDSSQNLVDKVLNIKIIRLVLYFFAFWVYFANIVMKVNGFELVREGMLTWIILDTLLFSAFAFFENNKNKKIKRERLEFQKSLMHFFDDSILEKNKFQIAFHFSEMEMKEGIDQYFETLKNRTKKSKMKQKKHIKEYYSDFFYRYSRFKNQSIMSSEEYKSIIESMKTLLEAKEIQILSS</sequence>
<feature type="transmembrane region" description="Helical" evidence="1">
    <location>
        <begin position="441"/>
        <end position="460"/>
    </location>
</feature>
<keyword evidence="1" id="KW-1133">Transmembrane helix</keyword>
<dbReference type="EMBL" id="AJGH01000111">
    <property type="protein sequence ID" value="EIC94877.1"/>
    <property type="molecule type" value="Genomic_DNA"/>
</dbReference>
<evidence type="ECO:0000313" key="2">
    <source>
        <dbReference type="EMBL" id="EIC94877.1"/>
    </source>
</evidence>
<comment type="caution">
    <text evidence="2">The sequence shown here is derived from an EMBL/GenBank/DDBJ whole genome shotgun (WGS) entry which is preliminary data.</text>
</comment>
<keyword evidence="1" id="KW-0812">Transmembrane</keyword>
<organism evidence="2 3">
    <name type="scientific">Lachnoanaerobaculum saburreum F0468</name>
    <dbReference type="NCBI Taxonomy" id="1095750"/>
    <lineage>
        <taxon>Bacteria</taxon>
        <taxon>Bacillati</taxon>
        <taxon>Bacillota</taxon>
        <taxon>Clostridia</taxon>
        <taxon>Lachnospirales</taxon>
        <taxon>Lachnospiraceae</taxon>
        <taxon>Lachnoanaerobaculum</taxon>
    </lineage>
</organism>
<proteinExistence type="predicted"/>
<feature type="transmembrane region" description="Helical" evidence="1">
    <location>
        <begin position="282"/>
        <end position="300"/>
    </location>
</feature>
<feature type="transmembrane region" description="Helical" evidence="1">
    <location>
        <begin position="342"/>
        <end position="370"/>
    </location>
</feature>
<evidence type="ECO:0000256" key="1">
    <source>
        <dbReference type="SAM" id="Phobius"/>
    </source>
</evidence>
<dbReference type="AlphaFoldDB" id="I0R5B9"/>
<feature type="transmembrane region" description="Helical" evidence="1">
    <location>
        <begin position="312"/>
        <end position="335"/>
    </location>
</feature>